<protein>
    <submittedName>
        <fullName evidence="2">Uncharacterized protein</fullName>
    </submittedName>
</protein>
<dbReference type="Proteomes" id="UP001412067">
    <property type="component" value="Unassembled WGS sequence"/>
</dbReference>
<feature type="region of interest" description="Disordered" evidence="1">
    <location>
        <begin position="1"/>
        <end position="76"/>
    </location>
</feature>
<comment type="caution">
    <text evidence="2">The sequence shown here is derived from an EMBL/GenBank/DDBJ whole genome shotgun (WGS) entry which is preliminary data.</text>
</comment>
<organism evidence="2 3">
    <name type="scientific">Platanthera guangdongensis</name>
    <dbReference type="NCBI Taxonomy" id="2320717"/>
    <lineage>
        <taxon>Eukaryota</taxon>
        <taxon>Viridiplantae</taxon>
        <taxon>Streptophyta</taxon>
        <taxon>Embryophyta</taxon>
        <taxon>Tracheophyta</taxon>
        <taxon>Spermatophyta</taxon>
        <taxon>Magnoliopsida</taxon>
        <taxon>Liliopsida</taxon>
        <taxon>Asparagales</taxon>
        <taxon>Orchidaceae</taxon>
        <taxon>Orchidoideae</taxon>
        <taxon>Orchideae</taxon>
        <taxon>Orchidinae</taxon>
        <taxon>Platanthera</taxon>
    </lineage>
</organism>
<reference evidence="2 3" key="1">
    <citation type="journal article" date="2022" name="Nat. Plants">
        <title>Genomes of leafy and leafless Platanthera orchids illuminate the evolution of mycoheterotrophy.</title>
        <authorList>
            <person name="Li M.H."/>
            <person name="Liu K.W."/>
            <person name="Li Z."/>
            <person name="Lu H.C."/>
            <person name="Ye Q.L."/>
            <person name="Zhang D."/>
            <person name="Wang J.Y."/>
            <person name="Li Y.F."/>
            <person name="Zhong Z.M."/>
            <person name="Liu X."/>
            <person name="Yu X."/>
            <person name="Liu D.K."/>
            <person name="Tu X.D."/>
            <person name="Liu B."/>
            <person name="Hao Y."/>
            <person name="Liao X.Y."/>
            <person name="Jiang Y.T."/>
            <person name="Sun W.H."/>
            <person name="Chen J."/>
            <person name="Chen Y.Q."/>
            <person name="Ai Y."/>
            <person name="Zhai J.W."/>
            <person name="Wu S.S."/>
            <person name="Zhou Z."/>
            <person name="Hsiao Y.Y."/>
            <person name="Wu W.L."/>
            <person name="Chen Y.Y."/>
            <person name="Lin Y.F."/>
            <person name="Hsu J.L."/>
            <person name="Li C.Y."/>
            <person name="Wang Z.W."/>
            <person name="Zhao X."/>
            <person name="Zhong W.Y."/>
            <person name="Ma X.K."/>
            <person name="Ma L."/>
            <person name="Huang J."/>
            <person name="Chen G.Z."/>
            <person name="Huang M.Z."/>
            <person name="Huang L."/>
            <person name="Peng D.H."/>
            <person name="Luo Y.B."/>
            <person name="Zou S.Q."/>
            <person name="Chen S.P."/>
            <person name="Lan S."/>
            <person name="Tsai W.C."/>
            <person name="Van de Peer Y."/>
            <person name="Liu Z.J."/>
        </authorList>
    </citation>
    <scope>NUCLEOTIDE SEQUENCE [LARGE SCALE GENOMIC DNA]</scope>
    <source>
        <strain evidence="2">Lor288</strain>
    </source>
</reference>
<proteinExistence type="predicted"/>
<feature type="compositionally biased region" description="Basic residues" evidence="1">
    <location>
        <begin position="56"/>
        <end position="68"/>
    </location>
</feature>
<sequence length="170" mass="18827">MGRSGEDQVETKRPRRCVQSKLSFSVSPQAGGPQRAPSSPDAASDDGGSDYEVKKNKGNRKRSNKMKSRGGDPEEPDLHYFFFINLSSRPAPHDYCPSPAIDSPRRLAANHEAPPSNSPRCQHVKLLSIMCGSSRFFSQHQFCPLLDWLSLLVDSDRFLARLDASAHSTL</sequence>
<feature type="compositionally biased region" description="Basic and acidic residues" evidence="1">
    <location>
        <begin position="1"/>
        <end position="12"/>
    </location>
</feature>
<accession>A0ABR2MYG0</accession>
<evidence type="ECO:0000313" key="2">
    <source>
        <dbReference type="EMBL" id="KAK8969240.1"/>
    </source>
</evidence>
<evidence type="ECO:0000256" key="1">
    <source>
        <dbReference type="SAM" id="MobiDB-lite"/>
    </source>
</evidence>
<dbReference type="EMBL" id="JBBWWR010000003">
    <property type="protein sequence ID" value="KAK8969240.1"/>
    <property type="molecule type" value="Genomic_DNA"/>
</dbReference>
<evidence type="ECO:0000313" key="3">
    <source>
        <dbReference type="Proteomes" id="UP001412067"/>
    </source>
</evidence>
<name>A0ABR2MYG0_9ASPA</name>
<keyword evidence="3" id="KW-1185">Reference proteome</keyword>
<gene>
    <name evidence="2" type="ORF">KSP40_PGU005200</name>
</gene>